<dbReference type="SUPFAM" id="SSF48452">
    <property type="entry name" value="TPR-like"/>
    <property type="match status" value="1"/>
</dbReference>
<dbReference type="Pfam" id="PF14559">
    <property type="entry name" value="TPR_19"/>
    <property type="match status" value="1"/>
</dbReference>
<proteinExistence type="predicted"/>
<feature type="repeat" description="TPR" evidence="1">
    <location>
        <begin position="117"/>
        <end position="150"/>
    </location>
</feature>
<dbReference type="Gene3D" id="1.25.40.10">
    <property type="entry name" value="Tetratricopeptide repeat domain"/>
    <property type="match status" value="3"/>
</dbReference>
<dbReference type="PANTHER" id="PTHR44523:SF1">
    <property type="entry name" value="TETRATRICOPEPTIDE REPEAT PROTEIN 13"/>
    <property type="match status" value="1"/>
</dbReference>
<evidence type="ECO:0000256" key="1">
    <source>
        <dbReference type="PROSITE-ProRule" id="PRU00339"/>
    </source>
</evidence>
<reference evidence="3" key="2">
    <citation type="submission" date="2020-08" db="EMBL/GenBank/DDBJ databases">
        <authorList>
            <person name="Chen M."/>
            <person name="Teng W."/>
            <person name="Zhao L."/>
            <person name="Hu C."/>
            <person name="Zhou Y."/>
            <person name="Han B."/>
            <person name="Song L."/>
            <person name="Shu W."/>
        </authorList>
    </citation>
    <scope>NUCLEOTIDE SEQUENCE</scope>
    <source>
        <strain evidence="3">FACHB-1375</strain>
    </source>
</reference>
<feature type="repeat" description="TPR" evidence="1">
    <location>
        <begin position="83"/>
        <end position="116"/>
    </location>
</feature>
<evidence type="ECO:0000313" key="3">
    <source>
        <dbReference type="EMBL" id="MBD2183273.1"/>
    </source>
</evidence>
<dbReference type="PANTHER" id="PTHR44523">
    <property type="entry name" value="TETRATRICOPEPTIDE REPEAT PROTEIN 13"/>
    <property type="match status" value="1"/>
</dbReference>
<reference evidence="3" key="1">
    <citation type="journal article" date="2015" name="ISME J.">
        <title>Draft Genome Sequence of Streptomyces incarnatus NRRL8089, which Produces the Nucleoside Antibiotic Sinefungin.</title>
        <authorList>
            <person name="Oshima K."/>
            <person name="Hattori M."/>
            <person name="Shimizu H."/>
            <person name="Fukuda K."/>
            <person name="Nemoto M."/>
            <person name="Inagaki K."/>
            <person name="Tamura T."/>
        </authorList>
    </citation>
    <scope>NUCLEOTIDE SEQUENCE</scope>
    <source>
        <strain evidence="3">FACHB-1375</strain>
    </source>
</reference>
<sequence length="345" mass="38856">MANFTPQVKRLGKNEREQVKVGFALAKEKRFDEALSEFEAILKDNPASKPAHLGAGNMLLRQERYEEALEHFKAVKKLDPLMVQAPLAAGRVYLRQDNLAQALEEFKTALSIDPNSTQAYQSIGRILVKQEKYAQAEEQFRQALRLDPRLVPVRLQLAQIYQTQGKLPDAVSEIKTAINVDSKAWRAYQALGRIYTEQKNYKGAKEAFEKAVSLNPEMPPAARLGLIEALVQNNELEEAIEMLNQVPRVKQLAAKTHQLWGDIYQRQGLTKEAAEEYRAASLAASEAGDIPDELAELDAILEQDDTSSPNLISSYRSLALQQLTQAQTRARQNFQQRRQGKSTLK</sequence>
<dbReference type="Pfam" id="PF25063">
    <property type="entry name" value="ARM_TT21_C"/>
    <property type="match status" value="1"/>
</dbReference>
<evidence type="ECO:0000313" key="4">
    <source>
        <dbReference type="Proteomes" id="UP000641646"/>
    </source>
</evidence>
<dbReference type="PROSITE" id="PS50005">
    <property type="entry name" value="TPR"/>
    <property type="match status" value="4"/>
</dbReference>
<keyword evidence="4" id="KW-1185">Reference proteome</keyword>
<keyword evidence="1" id="KW-0802">TPR repeat</keyword>
<name>A0A926VHL1_9CYAN</name>
<dbReference type="InterPro" id="IPR019734">
    <property type="entry name" value="TPR_rpt"/>
</dbReference>
<dbReference type="PROSITE" id="PS50293">
    <property type="entry name" value="TPR_REGION"/>
    <property type="match status" value="2"/>
</dbReference>
<gene>
    <name evidence="3" type="ORF">H6G03_19765</name>
</gene>
<comment type="caution">
    <text evidence="3">The sequence shown here is derived from an EMBL/GenBank/DDBJ whole genome shotgun (WGS) entry which is preliminary data.</text>
</comment>
<feature type="repeat" description="TPR" evidence="1">
    <location>
        <begin position="49"/>
        <end position="82"/>
    </location>
</feature>
<accession>A0A926VHL1</accession>
<protein>
    <submittedName>
        <fullName evidence="3">Tetratricopeptide repeat protein</fullName>
    </submittedName>
</protein>
<dbReference type="EMBL" id="JACJPW010000051">
    <property type="protein sequence ID" value="MBD2183273.1"/>
    <property type="molecule type" value="Genomic_DNA"/>
</dbReference>
<dbReference type="InterPro" id="IPR011990">
    <property type="entry name" value="TPR-like_helical_dom_sf"/>
</dbReference>
<feature type="repeat" description="TPR" evidence="1">
    <location>
        <begin position="185"/>
        <end position="218"/>
    </location>
</feature>
<dbReference type="SMART" id="SM00028">
    <property type="entry name" value="TPR"/>
    <property type="match status" value="7"/>
</dbReference>
<organism evidence="3 4">
    <name type="scientific">Aerosakkonema funiforme FACHB-1375</name>
    <dbReference type="NCBI Taxonomy" id="2949571"/>
    <lineage>
        <taxon>Bacteria</taxon>
        <taxon>Bacillati</taxon>
        <taxon>Cyanobacteriota</taxon>
        <taxon>Cyanophyceae</taxon>
        <taxon>Oscillatoriophycideae</taxon>
        <taxon>Aerosakkonematales</taxon>
        <taxon>Aerosakkonemataceae</taxon>
        <taxon>Aerosakkonema</taxon>
    </lineage>
</organism>
<dbReference type="InterPro" id="IPR056834">
    <property type="entry name" value="ARM_TT21_C"/>
</dbReference>
<dbReference type="AlphaFoldDB" id="A0A926VHL1"/>
<evidence type="ECO:0000259" key="2">
    <source>
        <dbReference type="Pfam" id="PF25063"/>
    </source>
</evidence>
<feature type="domain" description="Tetratricopeptide repeat protein 21A/21B C-terminal ARM" evidence="2">
    <location>
        <begin position="22"/>
        <end position="147"/>
    </location>
</feature>
<dbReference type="RefSeq" id="WP_190467272.1">
    <property type="nucleotide sequence ID" value="NZ_JACJPW010000051.1"/>
</dbReference>
<dbReference type="Proteomes" id="UP000641646">
    <property type="component" value="Unassembled WGS sequence"/>
</dbReference>